<evidence type="ECO:0000313" key="3">
    <source>
        <dbReference type="Proteomes" id="UP001176961"/>
    </source>
</evidence>
<dbReference type="Pfam" id="PF00646">
    <property type="entry name" value="F-box"/>
    <property type="match status" value="1"/>
</dbReference>
<accession>A0AA36GLP9</accession>
<keyword evidence="3" id="KW-1185">Reference proteome</keyword>
<comment type="caution">
    <text evidence="2">The sequence shown here is derived from an EMBL/GenBank/DDBJ whole genome shotgun (WGS) entry which is preliminary data.</text>
</comment>
<organism evidence="2 3">
    <name type="scientific">Cylicocyclus nassatus</name>
    <name type="common">Nematode worm</name>
    <dbReference type="NCBI Taxonomy" id="53992"/>
    <lineage>
        <taxon>Eukaryota</taxon>
        <taxon>Metazoa</taxon>
        <taxon>Ecdysozoa</taxon>
        <taxon>Nematoda</taxon>
        <taxon>Chromadorea</taxon>
        <taxon>Rhabditida</taxon>
        <taxon>Rhabditina</taxon>
        <taxon>Rhabditomorpha</taxon>
        <taxon>Strongyloidea</taxon>
        <taxon>Strongylidae</taxon>
        <taxon>Cylicocyclus</taxon>
    </lineage>
</organism>
<feature type="domain" description="F-box" evidence="1">
    <location>
        <begin position="23"/>
        <end position="60"/>
    </location>
</feature>
<evidence type="ECO:0000259" key="1">
    <source>
        <dbReference type="Pfam" id="PF00646"/>
    </source>
</evidence>
<dbReference type="InterPro" id="IPR001810">
    <property type="entry name" value="F-box_dom"/>
</dbReference>
<dbReference type="EMBL" id="CATQJL010000112">
    <property type="protein sequence ID" value="CAJ0594384.1"/>
    <property type="molecule type" value="Genomic_DNA"/>
</dbReference>
<reference evidence="2" key="1">
    <citation type="submission" date="2023-07" db="EMBL/GenBank/DDBJ databases">
        <authorList>
            <consortium name="CYATHOMIX"/>
        </authorList>
    </citation>
    <scope>NUCLEOTIDE SEQUENCE</scope>
    <source>
        <strain evidence="2">N/A</strain>
    </source>
</reference>
<dbReference type="Proteomes" id="UP001176961">
    <property type="component" value="Unassembled WGS sequence"/>
</dbReference>
<gene>
    <name evidence="2" type="ORF">CYNAS_LOCUS6367</name>
</gene>
<sequence length="369" mass="41820">MEEDANFALNFDSDVFESSFIYWSNLPAHLKVQILRNLPYPTLRSFMFLSKECMTLTSSVKTQAYGVYLQNDPFLGYSEYVESKEASATIIIYYIPPEAVGIPDSHKPYTLTFVDVEDGGCVVKRRKDKRGRSIVTNGVRYQNEKSASAAVRVFFQLTKNIKAQYLSIEMTSENAEIERVLESKTLAPSLLRFVSPGCGLNIYNLDPFSEEIFMDSAFCDSEAVRQAPEFDTEAMVAVSDDQLSLLRAHCLRIKAPYISSKGINKLIMQWLNNQRIIEEILLTDTQRVNEAEVFEGVDKDRILSDVEISKSPFIRERMENMRPGGSLHAGLRNFSGALILINIGTDFCDLINPHSEVLLYSTNMMLTRD</sequence>
<protein>
    <recommendedName>
        <fullName evidence="1">F-box domain-containing protein</fullName>
    </recommendedName>
</protein>
<evidence type="ECO:0000313" key="2">
    <source>
        <dbReference type="EMBL" id="CAJ0594384.1"/>
    </source>
</evidence>
<dbReference type="AlphaFoldDB" id="A0AA36GLP9"/>
<name>A0AA36GLP9_CYLNA</name>
<proteinExistence type="predicted"/>